<organism evidence="2">
    <name type="scientific">Salix viminalis</name>
    <name type="common">Common osier</name>
    <name type="synonym">Basket willow</name>
    <dbReference type="NCBI Taxonomy" id="40686"/>
    <lineage>
        <taxon>Eukaryota</taxon>
        <taxon>Viridiplantae</taxon>
        <taxon>Streptophyta</taxon>
        <taxon>Embryophyta</taxon>
        <taxon>Tracheophyta</taxon>
        <taxon>Spermatophyta</taxon>
        <taxon>Magnoliopsida</taxon>
        <taxon>eudicotyledons</taxon>
        <taxon>Gunneridae</taxon>
        <taxon>Pentapetalae</taxon>
        <taxon>rosids</taxon>
        <taxon>fabids</taxon>
        <taxon>Malpighiales</taxon>
        <taxon>Salicaceae</taxon>
        <taxon>Saliceae</taxon>
        <taxon>Salix</taxon>
    </lineage>
</organism>
<feature type="region of interest" description="Disordered" evidence="1">
    <location>
        <begin position="1"/>
        <end position="26"/>
    </location>
</feature>
<protein>
    <submittedName>
        <fullName evidence="2">Uncharacterized protein</fullName>
    </submittedName>
</protein>
<sequence>MGRSKGARRVLVTGTGDVQPNFPEPVHMLKGQSKKIRKTVIVAANTQQTRSDFVSDPQAYVMPTSAIKIDRGADILWHYLVYGPHEPQHNHDARA</sequence>
<gene>
    <name evidence="2" type="ORF">SVIM_LOCUS287288</name>
</gene>
<dbReference type="AlphaFoldDB" id="A0A6N2LWV4"/>
<accession>A0A6N2LWV4</accession>
<proteinExistence type="predicted"/>
<reference evidence="2" key="1">
    <citation type="submission" date="2019-03" db="EMBL/GenBank/DDBJ databases">
        <authorList>
            <person name="Mank J."/>
            <person name="Almeida P."/>
        </authorList>
    </citation>
    <scope>NUCLEOTIDE SEQUENCE</scope>
    <source>
        <strain evidence="2">78183</strain>
    </source>
</reference>
<evidence type="ECO:0000313" key="2">
    <source>
        <dbReference type="EMBL" id="VFU45691.1"/>
    </source>
</evidence>
<dbReference type="EMBL" id="CAADRP010001630">
    <property type="protein sequence ID" value="VFU45691.1"/>
    <property type="molecule type" value="Genomic_DNA"/>
</dbReference>
<name>A0A6N2LWV4_SALVM</name>
<evidence type="ECO:0000256" key="1">
    <source>
        <dbReference type="SAM" id="MobiDB-lite"/>
    </source>
</evidence>